<dbReference type="RefSeq" id="NP_203263.1">
    <property type="nucleotide sequence ID" value="NC_003083.1"/>
</dbReference>
<dbReference type="EMBL" id="AY043265">
    <property type="protein sequence ID" value="AAK85658.1"/>
    <property type="molecule type" value="Genomic_DNA"/>
</dbReference>
<name>Q91GG0_NPVEP</name>
<protein>
    <submittedName>
        <fullName evidence="2">Uncharacterized protein</fullName>
    </submittedName>
</protein>
<accession>Q91GG0</accession>
<feature type="transmembrane region" description="Helical" evidence="1">
    <location>
        <begin position="50"/>
        <end position="75"/>
    </location>
</feature>
<keyword evidence="1" id="KW-0472">Membrane</keyword>
<dbReference type="GeneID" id="1727401"/>
<dbReference type="InterPro" id="IPR009313">
    <property type="entry name" value="Baculo_11_kDa"/>
</dbReference>
<organismHost>
    <name type="scientific">Lepidoptera</name>
    <name type="common">moths &amp; butterflies</name>
    <dbReference type="NCBI Taxonomy" id="7088"/>
</organismHost>
<dbReference type="KEGG" id="vg:1727401"/>
<evidence type="ECO:0000256" key="1">
    <source>
        <dbReference type="SAM" id="Phobius"/>
    </source>
</evidence>
<dbReference type="Proteomes" id="UP000203221">
    <property type="component" value="Segment"/>
</dbReference>
<organism evidence="2 3">
    <name type="scientific">Epiphyas postvittana nucleopolyhedrovirus</name>
    <name type="common">EppoMNPV</name>
    <dbReference type="NCBI Taxonomy" id="70600"/>
    <lineage>
        <taxon>Viruses</taxon>
        <taxon>Viruses incertae sedis</taxon>
        <taxon>Naldaviricetes</taxon>
        <taxon>Lefavirales</taxon>
        <taxon>Baculoviridae</taxon>
        <taxon>Alphabaculovirus</taxon>
        <taxon>Alphabaculovirus eppostvittanae</taxon>
    </lineage>
</organism>
<evidence type="ECO:0000313" key="2">
    <source>
        <dbReference type="EMBL" id="AAK85658.1"/>
    </source>
</evidence>
<dbReference type="Pfam" id="PF06143">
    <property type="entry name" value="Baculo_11_kDa"/>
    <property type="match status" value="1"/>
</dbReference>
<keyword evidence="1" id="KW-1133">Transmembrane helix</keyword>
<evidence type="ECO:0000313" key="3">
    <source>
        <dbReference type="Proteomes" id="UP000203221"/>
    </source>
</evidence>
<keyword evidence="1" id="KW-0812">Transmembrane</keyword>
<keyword evidence="3" id="KW-1185">Reference proteome</keyword>
<reference evidence="2 3" key="1">
    <citation type="journal article" date="2002" name="J. Gen. Virol.">
        <title>Whole genome analysis of the Epiphyas postvittana nucleopolyhedrovirus.</title>
        <authorList>
            <person name="Hyink O."/>
            <person name="Dellow R.A."/>
            <person name="Olsen M.J."/>
            <person name="Caradoc-Davies K.M.B."/>
            <person name="Drake K."/>
            <person name="Herniou E.A."/>
            <person name="Cory J.S."/>
            <person name="O'Reilly D.R."/>
            <person name="Ward V.K."/>
        </authorList>
    </citation>
    <scope>NUCLEOTIDE SEQUENCE [LARGE SCALE GENOMIC DNA]</scope>
</reference>
<sequence>MATPSYVVARLTGGRAGNPIVDVIRNHTSPTDGDQLSQFVTRNRSLITEFVLILCGFLVVIMIVLFFTLLVVILINAQNTQTERLHFEQALLQNYGGKPQV</sequence>
<proteinExistence type="predicted"/>
<dbReference type="OrthoDB" id="21627at10239"/>